<dbReference type="PANTHER" id="PTHR31325">
    <property type="entry name" value="OS01G0798800 PROTEIN-RELATED"/>
    <property type="match status" value="1"/>
</dbReference>
<evidence type="ECO:0000313" key="3">
    <source>
        <dbReference type="EMBL" id="KAF3339089.1"/>
    </source>
</evidence>
<keyword evidence="1" id="KW-0812">Transmembrane</keyword>
<feature type="transmembrane region" description="Helical" evidence="1">
    <location>
        <begin position="117"/>
        <end position="145"/>
    </location>
</feature>
<keyword evidence="1" id="KW-1133">Transmembrane helix</keyword>
<keyword evidence="1" id="KW-0472">Membrane</keyword>
<evidence type="ECO:0000313" key="4">
    <source>
        <dbReference type="Proteomes" id="UP000623129"/>
    </source>
</evidence>
<protein>
    <recommendedName>
        <fullName evidence="2">DUF4220 domain-containing protein</fullName>
    </recommendedName>
</protein>
<gene>
    <name evidence="3" type="ORF">FCM35_KLT16560</name>
</gene>
<proteinExistence type="predicted"/>
<dbReference type="AlphaFoldDB" id="A0A833W096"/>
<dbReference type="EMBL" id="SWLB01000004">
    <property type="protein sequence ID" value="KAF3339089.1"/>
    <property type="molecule type" value="Genomic_DNA"/>
</dbReference>
<feature type="transmembrane region" description="Helical" evidence="1">
    <location>
        <begin position="335"/>
        <end position="356"/>
    </location>
</feature>
<dbReference type="InterPro" id="IPR025315">
    <property type="entry name" value="DUF4220"/>
</dbReference>
<accession>A0A833W096</accession>
<reference evidence="3" key="1">
    <citation type="submission" date="2020-01" db="EMBL/GenBank/DDBJ databases">
        <title>Genome sequence of Kobresia littledalei, the first chromosome-level genome in the family Cyperaceae.</title>
        <authorList>
            <person name="Qu G."/>
        </authorList>
    </citation>
    <scope>NUCLEOTIDE SEQUENCE</scope>
    <source>
        <strain evidence="3">C.B.Clarke</strain>
        <tissue evidence="3">Leaf</tissue>
    </source>
</reference>
<dbReference type="Proteomes" id="UP000623129">
    <property type="component" value="Unassembled WGS sequence"/>
</dbReference>
<keyword evidence="4" id="KW-1185">Reference proteome</keyword>
<dbReference type="OrthoDB" id="666405at2759"/>
<evidence type="ECO:0000259" key="2">
    <source>
        <dbReference type="Pfam" id="PF13968"/>
    </source>
</evidence>
<feature type="transmembrane region" description="Helical" evidence="1">
    <location>
        <begin position="398"/>
        <end position="417"/>
    </location>
</feature>
<feature type="transmembrane region" description="Helical" evidence="1">
    <location>
        <begin position="51"/>
        <end position="68"/>
    </location>
</feature>
<sequence length="481" mass="55660">MINDEKYSCVTELGAQILMVITALSIAICVFLLWVTDGEPTTIISDEDTNFFVSSAYALFLPLMSYLFSQNKQNNPDGRAQIILIWMVLIEIIRIRSDPIFTWRLRKSAEQFVRLFWVGFLVCSYTPLHGIRVSLLVLCIYFGVYEVLKGIMFNKAKDSYLIGKNPNLIHNYVERIMLEDDLHTTPMNNCDYIVMGEENHEIDVCSNGYHLGKKKSSSEGILTIGRVFQLNSSEDEVFTSAHPYWRDICLSFALAKMLRRRFAKLPVDEAGCRKSLDFVLEGIIDYIGSNQDIQTDENDGERNPTKRVFSIIQEELKFVSEFLHIKVPIKHYFEWYFLFYSLGCYVMLGNGVYLIYTISKKSSATYISLVVEKAYNHCFFHDFRRGTMVVKIFSRLDLAITILLFVACIYIQFTGLLPSPRWAILTFVEKYIKDPTKWKKSMSHKLLSGYVNSKMEPKAPRKPEFIIPPLLIWKPRLSSFV</sequence>
<comment type="caution">
    <text evidence="3">The sequence shown here is derived from an EMBL/GenBank/DDBJ whole genome shotgun (WGS) entry which is preliminary data.</text>
</comment>
<dbReference type="Pfam" id="PF13968">
    <property type="entry name" value="DUF4220"/>
    <property type="match status" value="1"/>
</dbReference>
<feature type="domain" description="DUF4220" evidence="2">
    <location>
        <begin position="56"/>
        <end position="435"/>
    </location>
</feature>
<organism evidence="3 4">
    <name type="scientific">Carex littledalei</name>
    <dbReference type="NCBI Taxonomy" id="544730"/>
    <lineage>
        <taxon>Eukaryota</taxon>
        <taxon>Viridiplantae</taxon>
        <taxon>Streptophyta</taxon>
        <taxon>Embryophyta</taxon>
        <taxon>Tracheophyta</taxon>
        <taxon>Spermatophyta</taxon>
        <taxon>Magnoliopsida</taxon>
        <taxon>Liliopsida</taxon>
        <taxon>Poales</taxon>
        <taxon>Cyperaceae</taxon>
        <taxon>Cyperoideae</taxon>
        <taxon>Cariceae</taxon>
        <taxon>Carex</taxon>
        <taxon>Carex subgen. Euthyceras</taxon>
    </lineage>
</organism>
<feature type="transmembrane region" description="Helical" evidence="1">
    <location>
        <begin position="12"/>
        <end position="35"/>
    </location>
</feature>
<name>A0A833W096_9POAL</name>
<evidence type="ECO:0000256" key="1">
    <source>
        <dbReference type="SAM" id="Phobius"/>
    </source>
</evidence>